<organism evidence="1 2">
    <name type="scientific">Exophiala dermatitidis (strain ATCC 34100 / CBS 525.76 / NIH/UT8656)</name>
    <name type="common">Black yeast</name>
    <name type="synonym">Wangiella dermatitidis</name>
    <dbReference type="NCBI Taxonomy" id="858893"/>
    <lineage>
        <taxon>Eukaryota</taxon>
        <taxon>Fungi</taxon>
        <taxon>Dikarya</taxon>
        <taxon>Ascomycota</taxon>
        <taxon>Pezizomycotina</taxon>
        <taxon>Eurotiomycetes</taxon>
        <taxon>Chaetothyriomycetidae</taxon>
        <taxon>Chaetothyriales</taxon>
        <taxon>Herpotrichiellaceae</taxon>
        <taxon>Exophiala</taxon>
    </lineage>
</organism>
<keyword evidence="2" id="KW-1185">Reference proteome</keyword>
<dbReference type="EMBL" id="JH226135">
    <property type="protein sequence ID" value="EHY59410.1"/>
    <property type="molecule type" value="Genomic_DNA"/>
</dbReference>
<proteinExistence type="predicted"/>
<dbReference type="RefSeq" id="XP_009159871.1">
    <property type="nucleotide sequence ID" value="XM_009161623.1"/>
</dbReference>
<accession>H6C6R5</accession>
<gene>
    <name evidence="1" type="ORF">HMPREF1120_07400</name>
</gene>
<dbReference type="Proteomes" id="UP000007304">
    <property type="component" value="Unassembled WGS sequence"/>
</dbReference>
<evidence type="ECO:0000313" key="2">
    <source>
        <dbReference type="Proteomes" id="UP000007304"/>
    </source>
</evidence>
<sequence>MVGFTLRFVGSDQSQTSPENQASLCLLLPTFRQHFHHSVVYPITGSMLDDGVVDWYTQGKKWCAGPRLTVARQVSGHTSLSMGLGYRRSHLEPNQYVVVWMSTRRFSHWTILWPSLDMAPVSFVLWTLHTVLSRCQSSTKAGNHDSNPGEAIVAKISIH</sequence>
<name>H6C6R5_EXODN</name>
<dbReference type="AlphaFoldDB" id="H6C6R5"/>
<dbReference type="VEuPathDB" id="FungiDB:HMPREF1120_07400"/>
<dbReference type="InParanoid" id="H6C6R5"/>
<dbReference type="HOGENOM" id="CLU_1660769_0_0_1"/>
<evidence type="ECO:0000313" key="1">
    <source>
        <dbReference type="EMBL" id="EHY59410.1"/>
    </source>
</evidence>
<dbReference type="GeneID" id="20312039"/>
<protein>
    <submittedName>
        <fullName evidence="1">Uncharacterized protein</fullName>
    </submittedName>
</protein>
<reference evidence="1" key="1">
    <citation type="submission" date="2011-07" db="EMBL/GenBank/DDBJ databases">
        <title>The Genome Sequence of Exophiala (Wangiella) dermatitidis NIH/UT8656.</title>
        <authorList>
            <consortium name="The Broad Institute Genome Sequencing Platform"/>
            <person name="Cuomo C."/>
            <person name="Wang Z."/>
            <person name="Hunicke-Smith S."/>
            <person name="Szanislo P.J."/>
            <person name="Earl A."/>
            <person name="Young S.K."/>
            <person name="Zeng Q."/>
            <person name="Gargeya S."/>
            <person name="Fitzgerald M."/>
            <person name="Haas B."/>
            <person name="Abouelleil A."/>
            <person name="Alvarado L."/>
            <person name="Arachchi H.M."/>
            <person name="Berlin A."/>
            <person name="Brown A."/>
            <person name="Chapman S.B."/>
            <person name="Chen Z."/>
            <person name="Dunbar C."/>
            <person name="Freedman E."/>
            <person name="Gearin G."/>
            <person name="Gellesch M."/>
            <person name="Goldberg J."/>
            <person name="Griggs A."/>
            <person name="Gujja S."/>
            <person name="Heiman D."/>
            <person name="Howarth C."/>
            <person name="Larson L."/>
            <person name="Lui A."/>
            <person name="MacDonald P.J.P."/>
            <person name="Montmayeur A."/>
            <person name="Murphy C."/>
            <person name="Neiman D."/>
            <person name="Pearson M."/>
            <person name="Priest M."/>
            <person name="Roberts A."/>
            <person name="Saif S."/>
            <person name="Shea T."/>
            <person name="Shenoy N."/>
            <person name="Sisk P."/>
            <person name="Stolte C."/>
            <person name="Sykes S."/>
            <person name="Wortman J."/>
            <person name="Nusbaum C."/>
            <person name="Birren B."/>
        </authorList>
    </citation>
    <scope>NUCLEOTIDE SEQUENCE</scope>
    <source>
        <strain evidence="1">NIH/UT8656</strain>
    </source>
</reference>